<comment type="caution">
    <text evidence="1">The sequence shown here is derived from an EMBL/GenBank/DDBJ whole genome shotgun (WGS) entry which is preliminary data.</text>
</comment>
<proteinExistence type="predicted"/>
<keyword evidence="2" id="KW-1185">Reference proteome</keyword>
<evidence type="ECO:0000313" key="1">
    <source>
        <dbReference type="EMBL" id="KAI3806726.1"/>
    </source>
</evidence>
<dbReference type="Proteomes" id="UP001056120">
    <property type="component" value="Linkage Group LG08"/>
</dbReference>
<sequence>MVGRRGGSRGGGHTGRRGRPPGNQRQNDEESVHGDSVDPQNDSTETPSVENHGEQFSFEPEVKAALACEMNQLLLTTLPTLLTDALKAANLETGRNAGAGPVVDSEDEEGGSGPTYGYTYKGLRDLEFRLSTTQPVRVKRTPTDNYAENLYHLSLLCLAFCLEWLSRITVPDHY</sequence>
<protein>
    <submittedName>
        <fullName evidence="1">Uncharacterized protein</fullName>
    </submittedName>
</protein>
<evidence type="ECO:0000313" key="2">
    <source>
        <dbReference type="Proteomes" id="UP001056120"/>
    </source>
</evidence>
<dbReference type="EMBL" id="CM042025">
    <property type="protein sequence ID" value="KAI3806726.1"/>
    <property type="molecule type" value="Genomic_DNA"/>
</dbReference>
<accession>A0ACB9IGW3</accession>
<organism evidence="1 2">
    <name type="scientific">Smallanthus sonchifolius</name>
    <dbReference type="NCBI Taxonomy" id="185202"/>
    <lineage>
        <taxon>Eukaryota</taxon>
        <taxon>Viridiplantae</taxon>
        <taxon>Streptophyta</taxon>
        <taxon>Embryophyta</taxon>
        <taxon>Tracheophyta</taxon>
        <taxon>Spermatophyta</taxon>
        <taxon>Magnoliopsida</taxon>
        <taxon>eudicotyledons</taxon>
        <taxon>Gunneridae</taxon>
        <taxon>Pentapetalae</taxon>
        <taxon>asterids</taxon>
        <taxon>campanulids</taxon>
        <taxon>Asterales</taxon>
        <taxon>Asteraceae</taxon>
        <taxon>Asteroideae</taxon>
        <taxon>Heliantheae alliance</taxon>
        <taxon>Millerieae</taxon>
        <taxon>Smallanthus</taxon>
    </lineage>
</organism>
<reference evidence="1 2" key="2">
    <citation type="journal article" date="2022" name="Mol. Ecol. Resour.">
        <title>The genomes of chicory, endive, great burdock and yacon provide insights into Asteraceae paleo-polyploidization history and plant inulin production.</title>
        <authorList>
            <person name="Fan W."/>
            <person name="Wang S."/>
            <person name="Wang H."/>
            <person name="Wang A."/>
            <person name="Jiang F."/>
            <person name="Liu H."/>
            <person name="Zhao H."/>
            <person name="Xu D."/>
            <person name="Zhang Y."/>
        </authorList>
    </citation>
    <scope>NUCLEOTIDE SEQUENCE [LARGE SCALE GENOMIC DNA]</scope>
    <source>
        <strain evidence="2">cv. Yunnan</strain>
        <tissue evidence="1">Leaves</tissue>
    </source>
</reference>
<name>A0ACB9IGW3_9ASTR</name>
<reference evidence="2" key="1">
    <citation type="journal article" date="2022" name="Mol. Ecol. Resour.">
        <title>The genomes of chicory, endive, great burdock and yacon provide insights into Asteraceae palaeo-polyploidization history and plant inulin production.</title>
        <authorList>
            <person name="Fan W."/>
            <person name="Wang S."/>
            <person name="Wang H."/>
            <person name="Wang A."/>
            <person name="Jiang F."/>
            <person name="Liu H."/>
            <person name="Zhao H."/>
            <person name="Xu D."/>
            <person name="Zhang Y."/>
        </authorList>
    </citation>
    <scope>NUCLEOTIDE SEQUENCE [LARGE SCALE GENOMIC DNA]</scope>
    <source>
        <strain evidence="2">cv. Yunnan</strain>
    </source>
</reference>
<gene>
    <name evidence="1" type="ORF">L1987_22640</name>
</gene>